<name>A0A2Z5HJY9_9CAUD</name>
<evidence type="ECO:0000313" key="3">
    <source>
        <dbReference type="Proteomes" id="UP000253544"/>
    </source>
</evidence>
<reference evidence="3" key="1">
    <citation type="submission" date="2018-05" db="EMBL/GenBank/DDBJ databases">
        <title>Host range determinants of Salmonella infecting bacteriophages.</title>
        <authorList>
            <person name="Gencay Y.E."/>
        </authorList>
    </citation>
    <scope>NUCLEOTIDE SEQUENCE [LARGE SCALE GENOMIC DNA]</scope>
</reference>
<accession>A0A2Z5HJY9</accession>
<dbReference type="GeneID" id="54995478"/>
<dbReference type="GO" id="GO:0003677">
    <property type="term" value="F:DNA binding"/>
    <property type="evidence" value="ECO:0007669"/>
    <property type="project" value="InterPro"/>
</dbReference>
<dbReference type="Pfam" id="PF13392">
    <property type="entry name" value="HNH_3"/>
    <property type="match status" value="1"/>
</dbReference>
<dbReference type="InterPro" id="IPR016177">
    <property type="entry name" value="DNA-bd_dom_sf"/>
</dbReference>
<dbReference type="KEGG" id="vg:54995478"/>
<evidence type="ECO:0000259" key="1">
    <source>
        <dbReference type="Pfam" id="PF13392"/>
    </source>
</evidence>
<dbReference type="InterPro" id="IPR003615">
    <property type="entry name" value="HNH_nuc"/>
</dbReference>
<dbReference type="EMBL" id="MH370366">
    <property type="protein sequence ID" value="AXC40086.1"/>
    <property type="molecule type" value="Genomic_DNA"/>
</dbReference>
<dbReference type="SUPFAM" id="SSF54060">
    <property type="entry name" value="His-Me finger endonucleases"/>
    <property type="match status" value="1"/>
</dbReference>
<dbReference type="InterPro" id="IPR044925">
    <property type="entry name" value="His-Me_finger_sf"/>
</dbReference>
<dbReference type="Gene3D" id="3.90.75.20">
    <property type="match status" value="1"/>
</dbReference>
<organism evidence="2 3">
    <name type="scientific">Salmonella phage S113</name>
    <dbReference type="NCBI Taxonomy" id="2231342"/>
    <lineage>
        <taxon>Viruses</taxon>
        <taxon>Duplodnaviria</taxon>
        <taxon>Heunggongvirae</taxon>
        <taxon>Uroviricota</taxon>
        <taxon>Caudoviricetes</taxon>
        <taxon>Demerecviridae</taxon>
        <taxon>Markadamsvirinae</taxon>
        <taxon>Epseptimavirus</taxon>
        <taxon>Epseptimavirus S113</taxon>
    </lineage>
</organism>
<dbReference type="Proteomes" id="UP000253544">
    <property type="component" value="Segment"/>
</dbReference>
<sequence length="170" mass="19320">MLTQEILKQLLDYDPLSGIFTWKTRDPDKGGFNKQFAGKVAGTKKSGYIRIQINGKPYDAHRLAFLFMEGYIPELIDHKDRVGTNNAWDNLRKATDSQNAANQSVRSTNISGYKNVSWDKARNKWLVNIMKDGKTIYGGRFSELEDAVNAANTLRLSLFGSFALYEEFIK</sequence>
<keyword evidence="3" id="KW-1185">Reference proteome</keyword>
<dbReference type="SUPFAM" id="SSF54171">
    <property type="entry name" value="DNA-binding domain"/>
    <property type="match status" value="1"/>
</dbReference>
<proteinExistence type="predicted"/>
<dbReference type="RefSeq" id="YP_009804855.1">
    <property type="nucleotide sequence ID" value="NC_048005.1"/>
</dbReference>
<protein>
    <recommendedName>
        <fullName evidence="1">HNH nuclease domain-containing protein</fullName>
    </recommendedName>
</protein>
<feature type="domain" description="HNH nuclease" evidence="1">
    <location>
        <begin position="60"/>
        <end position="100"/>
    </location>
</feature>
<evidence type="ECO:0000313" key="2">
    <source>
        <dbReference type="EMBL" id="AXC40086.1"/>
    </source>
</evidence>